<evidence type="ECO:0000313" key="3">
    <source>
        <dbReference type="Proteomes" id="UP000268014"/>
    </source>
</evidence>
<dbReference type="AlphaFoldDB" id="A0A3P7TQR2"/>
<keyword evidence="3" id="KW-1185">Reference proteome</keyword>
<protein>
    <submittedName>
        <fullName evidence="2">Uncharacterized protein</fullName>
    </submittedName>
</protein>
<gene>
    <name evidence="2" type="ORF">HPLM_LOCUS1882</name>
</gene>
<organism evidence="2 3">
    <name type="scientific">Haemonchus placei</name>
    <name type="common">Barber's pole worm</name>
    <dbReference type="NCBI Taxonomy" id="6290"/>
    <lineage>
        <taxon>Eukaryota</taxon>
        <taxon>Metazoa</taxon>
        <taxon>Ecdysozoa</taxon>
        <taxon>Nematoda</taxon>
        <taxon>Chromadorea</taxon>
        <taxon>Rhabditida</taxon>
        <taxon>Rhabditina</taxon>
        <taxon>Rhabditomorpha</taxon>
        <taxon>Strongyloidea</taxon>
        <taxon>Trichostrongylidae</taxon>
        <taxon>Haemonchus</taxon>
    </lineage>
</organism>
<reference evidence="2 3" key="1">
    <citation type="submission" date="2018-11" db="EMBL/GenBank/DDBJ databases">
        <authorList>
            <consortium name="Pathogen Informatics"/>
        </authorList>
    </citation>
    <scope>NUCLEOTIDE SEQUENCE [LARGE SCALE GENOMIC DNA]</scope>
    <source>
        <strain evidence="2 3">MHpl1</strain>
    </source>
</reference>
<feature type="signal peptide" evidence="1">
    <location>
        <begin position="1"/>
        <end position="19"/>
    </location>
</feature>
<sequence>MNQRCTFWAGSRLLSVTLGQPFTIRSCQSINGIGSHPRAGDPIGHAQS</sequence>
<dbReference type="Proteomes" id="UP000268014">
    <property type="component" value="Unassembled WGS sequence"/>
</dbReference>
<accession>A0A3P7TQR2</accession>
<keyword evidence="1" id="KW-0732">Signal</keyword>
<name>A0A3P7TQR2_HAEPC</name>
<evidence type="ECO:0000256" key="1">
    <source>
        <dbReference type="SAM" id="SignalP"/>
    </source>
</evidence>
<dbReference type="EMBL" id="UZAF01002971">
    <property type="protein sequence ID" value="VDO11817.1"/>
    <property type="molecule type" value="Genomic_DNA"/>
</dbReference>
<feature type="chain" id="PRO_5018270904" evidence="1">
    <location>
        <begin position="20"/>
        <end position="48"/>
    </location>
</feature>
<proteinExistence type="predicted"/>
<evidence type="ECO:0000313" key="2">
    <source>
        <dbReference type="EMBL" id="VDO11817.1"/>
    </source>
</evidence>